<dbReference type="GO" id="GO:0005886">
    <property type="term" value="C:plasma membrane"/>
    <property type="evidence" value="ECO:0007669"/>
    <property type="project" value="TreeGrafter"/>
</dbReference>
<evidence type="ECO:0000256" key="4">
    <source>
        <dbReference type="ARBA" id="ARBA00023002"/>
    </source>
</evidence>
<dbReference type="EMBL" id="BSOH01000037">
    <property type="protein sequence ID" value="GLR20041.1"/>
    <property type="molecule type" value="Genomic_DNA"/>
</dbReference>
<dbReference type="Gene3D" id="3.20.20.70">
    <property type="entry name" value="Aldolase class I"/>
    <property type="match status" value="1"/>
</dbReference>
<feature type="binding site" evidence="7">
    <location>
        <position position="136"/>
    </location>
    <ligand>
        <name>glyoxylate</name>
        <dbReference type="ChEBI" id="CHEBI:36655"/>
    </ligand>
</feature>
<feature type="binding site" evidence="7">
    <location>
        <position position="31"/>
    </location>
    <ligand>
        <name>glyoxylate</name>
        <dbReference type="ChEBI" id="CHEBI:36655"/>
    </ligand>
</feature>
<evidence type="ECO:0000256" key="7">
    <source>
        <dbReference type="PIRSR" id="PIRSR000138-2"/>
    </source>
</evidence>
<dbReference type="AlphaFoldDB" id="A0AA37SS94"/>
<comment type="cofactor">
    <cofactor evidence="1">
        <name>FMN</name>
        <dbReference type="ChEBI" id="CHEBI:58210"/>
    </cofactor>
</comment>
<reference evidence="9" key="2">
    <citation type="submission" date="2023-01" db="EMBL/GenBank/DDBJ databases">
        <title>Draft genome sequence of Portibacter lacus strain NBRC 108769.</title>
        <authorList>
            <person name="Sun Q."/>
            <person name="Mori K."/>
        </authorList>
    </citation>
    <scope>NUCLEOTIDE SEQUENCE</scope>
    <source>
        <strain evidence="9">NBRC 108769</strain>
    </source>
</reference>
<feature type="binding site" evidence="7">
    <location>
        <position position="285"/>
    </location>
    <ligand>
        <name>glyoxylate</name>
        <dbReference type="ChEBI" id="CHEBI:36655"/>
    </ligand>
</feature>
<comment type="caution">
    <text evidence="9">The sequence shown here is derived from an EMBL/GenBank/DDBJ whole genome shotgun (WGS) entry which is preliminary data.</text>
</comment>
<feature type="binding site" evidence="7">
    <location>
        <position position="134"/>
    </location>
    <ligand>
        <name>FMN</name>
        <dbReference type="ChEBI" id="CHEBI:58210"/>
    </ligand>
</feature>
<dbReference type="PANTHER" id="PTHR10578">
    <property type="entry name" value="S -2-HYDROXY-ACID OXIDASE-RELATED"/>
    <property type="match status" value="1"/>
</dbReference>
<name>A0AA37SS94_9BACT</name>
<feature type="binding site" evidence="7">
    <location>
        <begin position="336"/>
        <end position="337"/>
    </location>
    <ligand>
        <name>FMN</name>
        <dbReference type="ChEBI" id="CHEBI:58210"/>
    </ligand>
</feature>
<dbReference type="SUPFAM" id="SSF51395">
    <property type="entry name" value="FMN-linked oxidoreductases"/>
    <property type="match status" value="1"/>
</dbReference>
<sequence>MAEIIIDPKLPSIEHLKAKTKKRIPRFAYEYLSGGCNNEVNLRKNTAEIRDIELKPYYLRDYGGIDMKTELFGHTYDAPFGISPIGLQGLIWPRATEILAKAAHDHNLPFILSTVATADVETVAEITEGKAWFQLYHPAEKELRNKLIKRVDEAGYPVLVILSDVPTFGYRPKEIKNGLSIPPKLTIPNMLQIMANPNWALSTLLAGQPEFKTLKPYVPKGLNLKHLGLFMNKTFNGRMSEDRIKEIRDMWKGKIVMKGAASHEDIQKSIEIGLDGVIISNHGGRQLDAGQSTIAVVSDIIEEFKGKTKIMMDSGMRCGPDIASTLATGAEFAFLGRAPMYGVGAMGKKGGNQAISILKRELQQVMEQLCCERVEDLHKHLIKK</sequence>
<evidence type="ECO:0000256" key="5">
    <source>
        <dbReference type="ARBA" id="ARBA00024042"/>
    </source>
</evidence>
<dbReference type="GO" id="GO:0004459">
    <property type="term" value="F:L-lactate dehydrogenase (NAD+) activity"/>
    <property type="evidence" value="ECO:0007669"/>
    <property type="project" value="TreeGrafter"/>
</dbReference>
<protein>
    <submittedName>
        <fullName evidence="9">Alpha-hydroxy-acid oxidizing enzyme</fullName>
    </submittedName>
</protein>
<comment type="similarity">
    <text evidence="5">Belongs to the FMN-dependent alpha-hydroxy acid dehydrogenase family.</text>
</comment>
<dbReference type="PROSITE" id="PS51349">
    <property type="entry name" value="FMN_HYDROXY_ACID_DH_2"/>
    <property type="match status" value="1"/>
</dbReference>
<feature type="binding site" evidence="7">
    <location>
        <begin position="313"/>
        <end position="317"/>
    </location>
    <ligand>
        <name>FMN</name>
        <dbReference type="ChEBI" id="CHEBI:58210"/>
    </ligand>
</feature>
<keyword evidence="10" id="KW-1185">Reference proteome</keyword>
<dbReference type="Proteomes" id="UP001156666">
    <property type="component" value="Unassembled WGS sequence"/>
</dbReference>
<dbReference type="Pfam" id="PF01070">
    <property type="entry name" value="FMN_dh"/>
    <property type="match status" value="1"/>
</dbReference>
<dbReference type="PROSITE" id="PS00557">
    <property type="entry name" value="FMN_HYDROXY_ACID_DH_1"/>
    <property type="match status" value="1"/>
</dbReference>
<evidence type="ECO:0000256" key="1">
    <source>
        <dbReference type="ARBA" id="ARBA00001917"/>
    </source>
</evidence>
<evidence type="ECO:0000313" key="10">
    <source>
        <dbReference type="Proteomes" id="UP001156666"/>
    </source>
</evidence>
<dbReference type="InterPro" id="IPR008259">
    <property type="entry name" value="FMN_hydac_DH_AS"/>
</dbReference>
<evidence type="ECO:0000259" key="8">
    <source>
        <dbReference type="PROSITE" id="PS51349"/>
    </source>
</evidence>
<dbReference type="GO" id="GO:0010181">
    <property type="term" value="F:FMN binding"/>
    <property type="evidence" value="ECO:0007669"/>
    <property type="project" value="InterPro"/>
</dbReference>
<dbReference type="GO" id="GO:0009060">
    <property type="term" value="P:aerobic respiration"/>
    <property type="evidence" value="ECO:0007669"/>
    <property type="project" value="TreeGrafter"/>
</dbReference>
<feature type="binding site" evidence="7">
    <location>
        <position position="113"/>
    </location>
    <ligand>
        <name>FMN</name>
        <dbReference type="ChEBI" id="CHEBI:58210"/>
    </ligand>
</feature>
<evidence type="ECO:0000256" key="6">
    <source>
        <dbReference type="PIRSR" id="PIRSR000138-1"/>
    </source>
</evidence>
<dbReference type="CDD" id="cd02809">
    <property type="entry name" value="alpha_hydroxyacid_oxid_FMN"/>
    <property type="match status" value="1"/>
</dbReference>
<proteinExistence type="inferred from homology"/>
<reference evidence="9" key="1">
    <citation type="journal article" date="2014" name="Int. J. Syst. Evol. Microbiol.">
        <title>Complete genome sequence of Corynebacterium casei LMG S-19264T (=DSM 44701T), isolated from a smear-ripened cheese.</title>
        <authorList>
            <consortium name="US DOE Joint Genome Institute (JGI-PGF)"/>
            <person name="Walter F."/>
            <person name="Albersmeier A."/>
            <person name="Kalinowski J."/>
            <person name="Ruckert C."/>
        </authorList>
    </citation>
    <scope>NUCLEOTIDE SEQUENCE</scope>
    <source>
        <strain evidence="9">NBRC 108769</strain>
    </source>
</reference>
<dbReference type="PANTHER" id="PTHR10578:SF107">
    <property type="entry name" value="2-HYDROXYACID OXIDASE 1"/>
    <property type="match status" value="1"/>
</dbReference>
<feature type="binding site" evidence="7">
    <location>
        <begin position="84"/>
        <end position="86"/>
    </location>
    <ligand>
        <name>FMN</name>
        <dbReference type="ChEBI" id="CHEBI:58210"/>
    </ligand>
</feature>
<feature type="active site" description="Proton acceptor" evidence="6">
    <location>
        <position position="282"/>
    </location>
</feature>
<feature type="binding site" evidence="7">
    <location>
        <position position="282"/>
    </location>
    <ligand>
        <name>glyoxylate</name>
        <dbReference type="ChEBI" id="CHEBI:36655"/>
    </ligand>
</feature>
<organism evidence="9 10">
    <name type="scientific">Portibacter lacus</name>
    <dbReference type="NCBI Taxonomy" id="1099794"/>
    <lineage>
        <taxon>Bacteria</taxon>
        <taxon>Pseudomonadati</taxon>
        <taxon>Bacteroidota</taxon>
        <taxon>Saprospiria</taxon>
        <taxon>Saprospirales</taxon>
        <taxon>Haliscomenobacteraceae</taxon>
        <taxon>Portibacter</taxon>
    </lineage>
</organism>
<evidence type="ECO:0000256" key="3">
    <source>
        <dbReference type="ARBA" id="ARBA00022643"/>
    </source>
</evidence>
<dbReference type="InterPro" id="IPR013785">
    <property type="entry name" value="Aldolase_TIM"/>
</dbReference>
<evidence type="ECO:0000256" key="2">
    <source>
        <dbReference type="ARBA" id="ARBA00022630"/>
    </source>
</evidence>
<evidence type="ECO:0000313" key="9">
    <source>
        <dbReference type="EMBL" id="GLR20041.1"/>
    </source>
</evidence>
<feature type="domain" description="FMN hydroxy acid dehydrogenase" evidence="8">
    <location>
        <begin position="5"/>
        <end position="384"/>
    </location>
</feature>
<keyword evidence="2 7" id="KW-0285">Flavoprotein</keyword>
<dbReference type="InterPro" id="IPR037396">
    <property type="entry name" value="FMN_HAD"/>
</dbReference>
<accession>A0AA37SS94</accession>
<keyword evidence="3 7" id="KW-0288">FMN</keyword>
<feature type="binding site" evidence="7">
    <location>
        <position position="280"/>
    </location>
    <ligand>
        <name>FMN</name>
        <dbReference type="ChEBI" id="CHEBI:58210"/>
    </ligand>
</feature>
<feature type="binding site" evidence="7">
    <location>
        <position position="258"/>
    </location>
    <ligand>
        <name>FMN</name>
        <dbReference type="ChEBI" id="CHEBI:58210"/>
    </ligand>
</feature>
<dbReference type="RefSeq" id="WP_235293563.1">
    <property type="nucleotide sequence ID" value="NZ_BSOH01000037.1"/>
</dbReference>
<keyword evidence="4" id="KW-0560">Oxidoreductase</keyword>
<dbReference type="PIRSF" id="PIRSF000138">
    <property type="entry name" value="Al-hdrx_acd_dh"/>
    <property type="match status" value="1"/>
</dbReference>
<feature type="binding site" evidence="7">
    <location>
        <position position="171"/>
    </location>
    <ligand>
        <name>glyoxylate</name>
        <dbReference type="ChEBI" id="CHEBI:36655"/>
    </ligand>
</feature>
<dbReference type="InterPro" id="IPR000262">
    <property type="entry name" value="FMN-dep_DH"/>
</dbReference>
<gene>
    <name evidence="9" type="primary">lldD</name>
    <name evidence="9" type="ORF">GCM10007940_46570</name>
</gene>
<dbReference type="InterPro" id="IPR012133">
    <property type="entry name" value="Alpha-hydoxy_acid_DH_FMN"/>
</dbReference>